<evidence type="ECO:0000313" key="2">
    <source>
        <dbReference type="Proteomes" id="UP001056336"/>
    </source>
</evidence>
<dbReference type="InterPro" id="IPR042271">
    <property type="entry name" value="Zinicin_2_N"/>
</dbReference>
<accession>A0ABY4QZB8</accession>
<keyword evidence="1" id="KW-0482">Metalloprotease</keyword>
<dbReference type="InterPro" id="IPR018766">
    <property type="entry name" value="Zinicin_2"/>
</dbReference>
<protein>
    <submittedName>
        <fullName evidence="1">Zinc-dependent metalloprotease</fullName>
    </submittedName>
</protein>
<dbReference type="NCBIfam" id="TIGR03883">
    <property type="entry name" value="DUF2342_F420"/>
    <property type="match status" value="1"/>
</dbReference>
<dbReference type="SUPFAM" id="SSF55486">
    <property type="entry name" value="Metalloproteases ('zincins'), catalytic domain"/>
    <property type="match status" value="1"/>
</dbReference>
<organism evidence="1 2">
    <name type="scientific">Jatrophihabitans telluris</name>
    <dbReference type="NCBI Taxonomy" id="2038343"/>
    <lineage>
        <taxon>Bacteria</taxon>
        <taxon>Bacillati</taxon>
        <taxon>Actinomycetota</taxon>
        <taxon>Actinomycetes</taxon>
        <taxon>Jatrophihabitantales</taxon>
        <taxon>Jatrophihabitantaceae</taxon>
        <taxon>Jatrophihabitans</taxon>
    </lineage>
</organism>
<dbReference type="Proteomes" id="UP001056336">
    <property type="component" value="Chromosome"/>
</dbReference>
<dbReference type="Gene3D" id="1.20.150.30">
    <property type="entry name" value="Zincin-like metallopeptidase, N-terminal domain"/>
    <property type="match status" value="1"/>
</dbReference>
<name>A0ABY4QZB8_9ACTN</name>
<dbReference type="PANTHER" id="PTHR39420:SF1">
    <property type="entry name" value="HYDROLASE"/>
    <property type="match status" value="1"/>
</dbReference>
<keyword evidence="1" id="KW-0378">Hydrolase</keyword>
<dbReference type="PANTHER" id="PTHR39420">
    <property type="match status" value="1"/>
</dbReference>
<keyword evidence="1" id="KW-0645">Protease</keyword>
<dbReference type="Pfam" id="PF10103">
    <property type="entry name" value="Zincin_2"/>
    <property type="match status" value="1"/>
</dbReference>
<evidence type="ECO:0000313" key="1">
    <source>
        <dbReference type="EMBL" id="UQX88910.1"/>
    </source>
</evidence>
<proteinExistence type="predicted"/>
<dbReference type="EMBL" id="CP097332">
    <property type="protein sequence ID" value="UQX88910.1"/>
    <property type="molecule type" value="Genomic_DNA"/>
</dbReference>
<dbReference type="InterPro" id="IPR022454">
    <property type="entry name" value="CHP03883_F420-assoc"/>
</dbReference>
<keyword evidence="2" id="KW-1185">Reference proteome</keyword>
<reference evidence="1" key="2">
    <citation type="submission" date="2022-05" db="EMBL/GenBank/DDBJ databases">
        <authorList>
            <person name="Kim J.-S."/>
            <person name="Lee K."/>
            <person name="Suh M."/>
            <person name="Eom M."/>
            <person name="Kim J.-S."/>
            <person name="Kim D.-S."/>
            <person name="Ko S.-H."/>
            <person name="Shin Y."/>
            <person name="Lee J.-S."/>
        </authorList>
    </citation>
    <scope>NUCLEOTIDE SEQUENCE</scope>
    <source>
        <strain evidence="1">N237</strain>
    </source>
</reference>
<gene>
    <name evidence="1" type="ORF">M6D93_02660</name>
</gene>
<dbReference type="NCBIfam" id="TIGR03624">
    <property type="entry name" value="putative hydrolase"/>
    <property type="match status" value="1"/>
</dbReference>
<dbReference type="RefSeq" id="WP_249772766.1">
    <property type="nucleotide sequence ID" value="NZ_CP097332.1"/>
</dbReference>
<reference evidence="1" key="1">
    <citation type="journal article" date="2018" name="Int. J. Syst. Evol. Microbiol.">
        <title>Jatrophihabitans telluris sp. nov., isolated from sediment soil of lava forest wetlands and the emended description of the genus Jatrophihabitans.</title>
        <authorList>
            <person name="Lee K.C."/>
            <person name="Suh M.K."/>
            <person name="Eom M.K."/>
            <person name="Kim K.K."/>
            <person name="Kim J.S."/>
            <person name="Kim D.S."/>
            <person name="Ko S.H."/>
            <person name="Shin Y.K."/>
            <person name="Lee J.S."/>
        </authorList>
    </citation>
    <scope>NUCLEOTIDE SEQUENCE</scope>
    <source>
        <strain evidence="1">N237</strain>
    </source>
</reference>
<dbReference type="GO" id="GO:0008237">
    <property type="term" value="F:metallopeptidase activity"/>
    <property type="evidence" value="ECO:0007669"/>
    <property type="project" value="UniProtKB-KW"/>
</dbReference>
<sequence length="348" mass="37806">MSSLIDWSVAEQTARALSPTPPSASPADAAAVVAELHRATERAAALVADLTRLNEPAVSATTVVVDRPGWVSANVASMRVVMEPVVDRLTEKKPPGRIASAIGGRTTGAQAGAILAFLSGKVLGQFEFFSTETGQLLLVAPNIVSVEQSLKVDPTDFRLWVCLHEVTHRVQFTAVPWMRQHMLDEIAQLTDALDVDPDAILERLRHALGELARTAQGKRDTAGIMAALASPQAREIMDRLTGFMSLVEGHAEYVMNAVDRSVIPSQPQIERKFADRRRKGGNPFDRLVRSLLGMDAKTRQYTQGSNFVRTVVDEAGLDAFNAVWSSPSTLPTKAEITDPKAWITRVHG</sequence>